<dbReference type="EMBL" id="JBFOLK010000004">
    <property type="protein sequence ID" value="KAL2518125.1"/>
    <property type="molecule type" value="Genomic_DNA"/>
</dbReference>
<protein>
    <submittedName>
        <fullName evidence="1">RNase H domain-containing protein</fullName>
    </submittedName>
</protein>
<gene>
    <name evidence="1" type="ORF">Adt_14372</name>
</gene>
<reference evidence="2" key="1">
    <citation type="submission" date="2024-07" db="EMBL/GenBank/DDBJ databases">
        <title>Two chromosome-level genome assemblies of Korean endemic species Abeliophyllum distichum and Forsythia ovata (Oleaceae).</title>
        <authorList>
            <person name="Jang H."/>
        </authorList>
    </citation>
    <scope>NUCLEOTIDE SEQUENCE [LARGE SCALE GENOMIC DNA]</scope>
</reference>
<accession>A0ABD1TZG1</accession>
<dbReference type="Proteomes" id="UP001604336">
    <property type="component" value="Unassembled WGS sequence"/>
</dbReference>
<dbReference type="AlphaFoldDB" id="A0ABD1TZG1"/>
<organism evidence="1 2">
    <name type="scientific">Abeliophyllum distichum</name>
    <dbReference type="NCBI Taxonomy" id="126358"/>
    <lineage>
        <taxon>Eukaryota</taxon>
        <taxon>Viridiplantae</taxon>
        <taxon>Streptophyta</taxon>
        <taxon>Embryophyta</taxon>
        <taxon>Tracheophyta</taxon>
        <taxon>Spermatophyta</taxon>
        <taxon>Magnoliopsida</taxon>
        <taxon>eudicotyledons</taxon>
        <taxon>Gunneridae</taxon>
        <taxon>Pentapetalae</taxon>
        <taxon>asterids</taxon>
        <taxon>lamiids</taxon>
        <taxon>Lamiales</taxon>
        <taxon>Oleaceae</taxon>
        <taxon>Forsythieae</taxon>
        <taxon>Abeliophyllum</taxon>
    </lineage>
</organism>
<evidence type="ECO:0000313" key="2">
    <source>
        <dbReference type="Proteomes" id="UP001604336"/>
    </source>
</evidence>
<comment type="caution">
    <text evidence="1">The sequence shown here is derived from an EMBL/GenBank/DDBJ whole genome shotgun (WGS) entry which is preliminary data.</text>
</comment>
<proteinExistence type="predicted"/>
<evidence type="ECO:0000313" key="1">
    <source>
        <dbReference type="EMBL" id="KAL2518125.1"/>
    </source>
</evidence>
<sequence length="122" mass="14051">MDNRAKRVGYRFWQTSLQKKVRYLQRKFSSFKITKVPRKDNSSTDALSNLASANPKYFPSTKTVETMKQPSILNAIKIVDIEFETSWVDQIINSLVRDTLLGNPVEAKTIKFRVAMFTMIDG</sequence>
<name>A0ABD1TZG1_9LAMI</name>
<keyword evidence="2" id="KW-1185">Reference proteome</keyword>